<dbReference type="PANTHER" id="PTHR32182:SF22">
    <property type="entry name" value="ATP-DEPENDENT ENDONUCLEASE, OLD FAMILY-RELATED"/>
    <property type="match status" value="1"/>
</dbReference>
<accession>A0A7Z7N9B0</accession>
<evidence type="ECO:0000259" key="3">
    <source>
        <dbReference type="Pfam" id="PF13166"/>
    </source>
</evidence>
<dbReference type="AlphaFoldDB" id="A0A7Z7N9B0"/>
<feature type="coiled-coil region" evidence="2">
    <location>
        <begin position="112"/>
        <end position="160"/>
    </location>
</feature>
<dbReference type="InterPro" id="IPR027417">
    <property type="entry name" value="P-loop_NTPase"/>
</dbReference>
<protein>
    <recommendedName>
        <fullName evidence="3">Protein CR006 P-loop domain-containing protein</fullName>
    </recommendedName>
</protein>
<feature type="domain" description="Protein CR006 P-loop" evidence="3">
    <location>
        <begin position="24"/>
        <end position="723"/>
    </location>
</feature>
<evidence type="ECO:0000313" key="5">
    <source>
        <dbReference type="Proteomes" id="UP000554965"/>
    </source>
</evidence>
<evidence type="ECO:0000313" key="4">
    <source>
        <dbReference type="EMBL" id="SOJ54459.1"/>
    </source>
</evidence>
<proteinExistence type="predicted"/>
<dbReference type="PANTHER" id="PTHR32182">
    <property type="entry name" value="DNA REPLICATION AND REPAIR PROTEIN RECF"/>
    <property type="match status" value="1"/>
</dbReference>
<dbReference type="InterPro" id="IPR026866">
    <property type="entry name" value="CR006_AAA"/>
</dbReference>
<dbReference type="SUPFAM" id="SSF52540">
    <property type="entry name" value="P-loop containing nucleoside triphosphate hydrolases"/>
    <property type="match status" value="1"/>
</dbReference>
<keyword evidence="1" id="KW-0742">SOS response</keyword>
<keyword evidence="1" id="KW-0227">DNA damage</keyword>
<dbReference type="Pfam" id="PF13166">
    <property type="entry name" value="AAA_13"/>
    <property type="match status" value="1"/>
</dbReference>
<dbReference type="RefSeq" id="WP_186242491.1">
    <property type="nucleotide sequence ID" value="NZ_OCTY01000002.1"/>
</dbReference>
<dbReference type="EMBL" id="OCTY01000002">
    <property type="protein sequence ID" value="SOJ54459.1"/>
    <property type="molecule type" value="Genomic_DNA"/>
</dbReference>
<gene>
    <name evidence="4" type="ORF">MSIMFB_01953</name>
</gene>
<reference evidence="4 5" key="1">
    <citation type="submission" date="2017-10" db="EMBL/GenBank/DDBJ databases">
        <authorList>
            <consortium name="Urmite Genomes"/>
        </authorList>
    </citation>
    <scope>NUCLEOTIDE SEQUENCE [LARGE SCALE GENOMIC DNA]</scope>
    <source>
        <strain evidence="4 5">FB-527</strain>
    </source>
</reference>
<name>A0A7Z7N9B0_9MYCO</name>
<keyword evidence="2" id="KW-0175">Coiled coil</keyword>
<sequence length="763" mass="85411">MLRRLDLMGQWRCLDKAFWPDRVPLGYRTVVYGHNGSGKSTLSELLLSLAEGYGAADVVWEDERGQRTIVRAGGHSPSPFMAVFTRKWVDENLSAFLDGQNASAIVTLGQEAIHAKEEEERLEVEIAALRNELTEANNKRKAADQKVEKLAREVQEAIVSQLQAFDYKHFTKNRYSISKVKEDLRRYNGDYPHSADHAEALRRLGEEAPSVLPEVTAPKLDAACTEIGRLTEVLSETPSRVALASLEGNAAAQTWVEQGIALHEGADDCLFCAGRVSEERRRQLAHHFDESWLHIRGRAQALLNTVTRARTDLENWLNSIPDAARLTRDLQAMYEDAVGRTRVEVEQRTAILSEVETALRAKAQDPSAALEAPNVSALADALSITVLARSIAEHNDQARSHGEFLARHKETVLDHLVGSQSTTFRGLERQAADAQAKSETSAKSVAVAEKQLNQIRQEQFTTKDMADTLTRDLARVYGKNHLSVAVTDDGKSYSCRRGGEPATDLSDGERTTLSLLYFLRKLEDEQVRSGDPSERIVVVDDPSSSLDREALFATHQWLIDTLRGFGQYVILTHDFSLLRLFINSQRNAWGKSMKRIRDGNPGEIRFPKVSFLEMFAVNVDGGRGVKVGQLPQLLINNTSEYAYLFSMVMAGVADTEDHERLFLLPNAARRVLEVFASYKAPHRTNFDQQLESLIQALDGEPYRDVYDFCNRHSHGDGSESVDVLDARAVHGQIRRCMKFLRAVDNEHFERMCKATGIEPGVLF</sequence>
<comment type="caution">
    <text evidence="4">The sequence shown here is derived from an EMBL/GenBank/DDBJ whole genome shotgun (WGS) entry which is preliminary data.</text>
</comment>
<dbReference type="GO" id="GO:0009432">
    <property type="term" value="P:SOS response"/>
    <property type="evidence" value="ECO:0007669"/>
    <property type="project" value="UniProtKB-KW"/>
</dbReference>
<evidence type="ECO:0000256" key="2">
    <source>
        <dbReference type="SAM" id="Coils"/>
    </source>
</evidence>
<evidence type="ECO:0000256" key="1">
    <source>
        <dbReference type="ARBA" id="ARBA00023236"/>
    </source>
</evidence>
<organism evidence="4 5">
    <name type="scientific">Mycobacterium simulans</name>
    <dbReference type="NCBI Taxonomy" id="627089"/>
    <lineage>
        <taxon>Bacteria</taxon>
        <taxon>Bacillati</taxon>
        <taxon>Actinomycetota</taxon>
        <taxon>Actinomycetes</taxon>
        <taxon>Mycobacteriales</taxon>
        <taxon>Mycobacteriaceae</taxon>
        <taxon>Mycobacterium</taxon>
    </lineage>
</organism>
<keyword evidence="5" id="KW-1185">Reference proteome</keyword>
<dbReference type="GO" id="GO:0006302">
    <property type="term" value="P:double-strand break repair"/>
    <property type="evidence" value="ECO:0007669"/>
    <property type="project" value="TreeGrafter"/>
</dbReference>
<dbReference type="Gene3D" id="3.40.50.300">
    <property type="entry name" value="P-loop containing nucleotide triphosphate hydrolases"/>
    <property type="match status" value="2"/>
</dbReference>
<dbReference type="Proteomes" id="UP000554965">
    <property type="component" value="Unassembled WGS sequence"/>
</dbReference>
<dbReference type="GO" id="GO:0000731">
    <property type="term" value="P:DNA synthesis involved in DNA repair"/>
    <property type="evidence" value="ECO:0007669"/>
    <property type="project" value="TreeGrafter"/>
</dbReference>